<feature type="coiled-coil region" evidence="1">
    <location>
        <begin position="458"/>
        <end position="492"/>
    </location>
</feature>
<feature type="compositionally biased region" description="Basic and acidic residues" evidence="2">
    <location>
        <begin position="225"/>
        <end position="245"/>
    </location>
</feature>
<gene>
    <name evidence="3" type="ORF">EHUX00137_LOCUS1825</name>
</gene>
<dbReference type="AlphaFoldDB" id="A0A7S3RGE6"/>
<dbReference type="EMBL" id="HBIR01002601">
    <property type="protein sequence ID" value="CAE0523539.1"/>
    <property type="molecule type" value="Transcribed_RNA"/>
</dbReference>
<feature type="region of interest" description="Disordered" evidence="2">
    <location>
        <begin position="202"/>
        <end position="245"/>
    </location>
</feature>
<evidence type="ECO:0000313" key="3">
    <source>
        <dbReference type="EMBL" id="CAE0523539.1"/>
    </source>
</evidence>
<evidence type="ECO:0000256" key="2">
    <source>
        <dbReference type="SAM" id="MobiDB-lite"/>
    </source>
</evidence>
<sequence length="568" mass="63123">MATLPLPAVGQPGRPRSAASLIGHKLSELTKLQNVYAQNRLVEVHSFSGVPNADTAAKSGARDDKTFSETWDKIEALRQRHDATYSSRKDGYGHGHAEMQTVAGGAAASDASRPAKSTQAEPSSPAQSSRRTGVASVLLSPPPAHTYPAAVQQRLALIRGDASERHQLEARVAQHQVARRLAKAQSQRDYVAENREAVKAMSAATTSLGAGRRRSAERAASTHASHSEHPASARGGERRARAEQRLGGNERRLASWKVLVALAKSGQVWLDAIERYRSVKREAVRTLEAQASAYIFRRRVRRLGEVLAWFKQRLKRCRERIKHRAADRLREFLEECIERAKVARAIREFCFKAVLVQRGWRAAQVVHGAQLAVQIRQFDRLARSKPSVDAFLTGEALKSYSYRVGPKLKVGVEAAAGKGGKARKKGKGALAPAVLNANGVSIQRLAFSDGKFLELDFVARAEVLKVSLRERRRELLRRVAEWAAERERLIVEELEPHKEIEAARRMVNSSESSHVESAEDDEKWLRERLPPYPRFQLIVSGSFLAPLVVEVIERTGEKIVRDEPIILE</sequence>
<accession>A0A7S3RGE6</accession>
<keyword evidence="1" id="KW-0175">Coiled coil</keyword>
<name>A0A7S3RGE6_EMIHU</name>
<evidence type="ECO:0000256" key="1">
    <source>
        <dbReference type="SAM" id="Coils"/>
    </source>
</evidence>
<reference evidence="3" key="1">
    <citation type="submission" date="2021-01" db="EMBL/GenBank/DDBJ databases">
        <authorList>
            <person name="Corre E."/>
            <person name="Pelletier E."/>
            <person name="Niang G."/>
            <person name="Scheremetjew M."/>
            <person name="Finn R."/>
            <person name="Kale V."/>
            <person name="Holt S."/>
            <person name="Cochrane G."/>
            <person name="Meng A."/>
            <person name="Brown T."/>
            <person name="Cohen L."/>
        </authorList>
    </citation>
    <scope>NUCLEOTIDE SEQUENCE</scope>
    <source>
        <strain evidence="3">379</strain>
    </source>
</reference>
<protein>
    <submittedName>
        <fullName evidence="3">Uncharacterized protein</fullName>
    </submittedName>
</protein>
<feature type="region of interest" description="Disordered" evidence="2">
    <location>
        <begin position="104"/>
        <end position="141"/>
    </location>
</feature>
<feature type="compositionally biased region" description="Polar residues" evidence="2">
    <location>
        <begin position="115"/>
        <end position="131"/>
    </location>
</feature>
<proteinExistence type="predicted"/>
<organism evidence="3">
    <name type="scientific">Emiliania huxleyi</name>
    <name type="common">Coccolithophore</name>
    <name type="synonym">Pontosphaera huxleyi</name>
    <dbReference type="NCBI Taxonomy" id="2903"/>
    <lineage>
        <taxon>Eukaryota</taxon>
        <taxon>Haptista</taxon>
        <taxon>Haptophyta</taxon>
        <taxon>Prymnesiophyceae</taxon>
        <taxon>Isochrysidales</taxon>
        <taxon>Noelaerhabdaceae</taxon>
        <taxon>Emiliania</taxon>
    </lineage>
</organism>